<comment type="caution">
    <text evidence="4">The sequence shown here is derived from an EMBL/GenBank/DDBJ whole genome shotgun (WGS) entry which is preliminary data.</text>
</comment>
<accession>A0A367QYL4</accession>
<dbReference type="InterPro" id="IPR020472">
    <property type="entry name" value="WD40_PAC1"/>
</dbReference>
<dbReference type="PRINTS" id="PR00320">
    <property type="entry name" value="GPROTEINBRPT"/>
</dbReference>
<reference evidence="4 5" key="1">
    <citation type="submission" date="2016-04" db="EMBL/GenBank/DDBJ databases">
        <authorList>
            <person name="Evans L.H."/>
            <person name="Alamgir A."/>
            <person name="Owens N."/>
            <person name="Weber N.D."/>
            <person name="Virtaneva K."/>
            <person name="Barbian K."/>
            <person name="Babar A."/>
            <person name="Rosenke K."/>
        </authorList>
    </citation>
    <scope>NUCLEOTIDE SEQUENCE [LARGE SCALE GENOMIC DNA]</scope>
    <source>
        <strain evidence="4">NIES-2108</strain>
    </source>
</reference>
<evidence type="ECO:0000313" key="5">
    <source>
        <dbReference type="Proteomes" id="UP000252085"/>
    </source>
</evidence>
<gene>
    <name evidence="4" type="ORF">A6769_35805</name>
</gene>
<dbReference type="CDD" id="cd00200">
    <property type="entry name" value="WD40"/>
    <property type="match status" value="1"/>
</dbReference>
<dbReference type="EMBL" id="LXQE01000199">
    <property type="protein sequence ID" value="RCJ29287.1"/>
    <property type="molecule type" value="Genomic_DNA"/>
</dbReference>
<dbReference type="PROSITE" id="PS50294">
    <property type="entry name" value="WD_REPEATS_REGION"/>
    <property type="match status" value="5"/>
</dbReference>
<evidence type="ECO:0000256" key="1">
    <source>
        <dbReference type="ARBA" id="ARBA00022574"/>
    </source>
</evidence>
<dbReference type="SUPFAM" id="SSF50978">
    <property type="entry name" value="WD40 repeat-like"/>
    <property type="match status" value="1"/>
</dbReference>
<evidence type="ECO:0000256" key="3">
    <source>
        <dbReference type="PROSITE-ProRule" id="PRU00221"/>
    </source>
</evidence>
<dbReference type="PROSITE" id="PS00678">
    <property type="entry name" value="WD_REPEATS_1"/>
    <property type="match status" value="2"/>
</dbReference>
<dbReference type="InterPro" id="IPR001680">
    <property type="entry name" value="WD40_rpt"/>
</dbReference>
<dbReference type="PANTHER" id="PTHR19848">
    <property type="entry name" value="WD40 REPEAT PROTEIN"/>
    <property type="match status" value="1"/>
</dbReference>
<feature type="repeat" description="WD" evidence="3">
    <location>
        <begin position="109"/>
        <end position="150"/>
    </location>
</feature>
<proteinExistence type="predicted"/>
<evidence type="ECO:0000313" key="4">
    <source>
        <dbReference type="EMBL" id="RCJ29287.1"/>
    </source>
</evidence>
<dbReference type="Gene3D" id="2.130.10.10">
    <property type="entry name" value="YVTN repeat-like/Quinoprotein amine dehydrogenase"/>
    <property type="match status" value="2"/>
</dbReference>
<dbReference type="PANTHER" id="PTHR19848:SF8">
    <property type="entry name" value="F-BOX AND WD REPEAT DOMAIN CONTAINING 7"/>
    <property type="match status" value="1"/>
</dbReference>
<dbReference type="AlphaFoldDB" id="A0A367QYL4"/>
<sequence length="400" mass="43550">MAENQPKEYDAVLGGQVPSPVDGVVLGGIEGVKKRLANISFEQRIAALEDALNYGEAGLELLIQTLTDVSPEVQQTAENLLFQHRTKPKVKQALQKYNPWLLFECLQTISGHTHDVNSVVISPDGQTIFSCSVDNTIRLWGLSQRKEIFTLQGHSRGVNSIAIHPDGQILASGSYDETIKFWNVQTRQELRTLTAHSGGVHAIAISPDGHLLGCSITNQRKILVCDLQTRQQLGTLKKPHHGAHSHCLAITPNKQILVDANSSNRIDIWNLETEELIRTLKAHSQSVKSVAISPDGETLVSGCSDNIIKVWVLRTGEEKFTINAHSGTIFCVAISLDGQNLIGSCGDGTIKVWDLQTGRGKAIFNGHTAGVRSVAISADGRTLISGSVDETIKIWRMPQG</sequence>
<feature type="repeat" description="WD" evidence="3">
    <location>
        <begin position="322"/>
        <end position="363"/>
    </location>
</feature>
<feature type="repeat" description="WD" evidence="3">
    <location>
        <begin position="280"/>
        <end position="321"/>
    </location>
</feature>
<dbReference type="Proteomes" id="UP000252085">
    <property type="component" value="Unassembled WGS sequence"/>
</dbReference>
<dbReference type="PROSITE" id="PS50082">
    <property type="entry name" value="WD_REPEATS_2"/>
    <property type="match status" value="6"/>
</dbReference>
<feature type="repeat" description="WD" evidence="3">
    <location>
        <begin position="151"/>
        <end position="192"/>
    </location>
</feature>
<organism evidence="4 5">
    <name type="scientific">Nostoc punctiforme NIES-2108</name>
    <dbReference type="NCBI Taxonomy" id="1356359"/>
    <lineage>
        <taxon>Bacteria</taxon>
        <taxon>Bacillati</taxon>
        <taxon>Cyanobacteriota</taxon>
        <taxon>Cyanophyceae</taxon>
        <taxon>Nostocales</taxon>
        <taxon>Nostocaceae</taxon>
        <taxon>Nostoc</taxon>
    </lineage>
</organism>
<dbReference type="InterPro" id="IPR036322">
    <property type="entry name" value="WD40_repeat_dom_sf"/>
</dbReference>
<protein>
    <submittedName>
        <fullName evidence="4">Uncharacterized protein</fullName>
    </submittedName>
</protein>
<feature type="repeat" description="WD" evidence="3">
    <location>
        <begin position="238"/>
        <end position="279"/>
    </location>
</feature>
<dbReference type="Pfam" id="PF00400">
    <property type="entry name" value="WD40"/>
    <property type="match status" value="6"/>
</dbReference>
<dbReference type="SMART" id="SM00320">
    <property type="entry name" value="WD40"/>
    <property type="match status" value="7"/>
</dbReference>
<dbReference type="InterPro" id="IPR019775">
    <property type="entry name" value="WD40_repeat_CS"/>
</dbReference>
<evidence type="ECO:0000256" key="2">
    <source>
        <dbReference type="ARBA" id="ARBA00022737"/>
    </source>
</evidence>
<keyword evidence="1 3" id="KW-0853">WD repeat</keyword>
<feature type="repeat" description="WD" evidence="3">
    <location>
        <begin position="364"/>
        <end position="400"/>
    </location>
</feature>
<dbReference type="InterPro" id="IPR015943">
    <property type="entry name" value="WD40/YVTN_repeat-like_dom_sf"/>
</dbReference>
<name>A0A367QYL4_NOSPU</name>
<keyword evidence="2" id="KW-0677">Repeat</keyword>